<dbReference type="InterPro" id="IPR036583">
    <property type="entry name" value="23S_rRNA_IVS_sf"/>
</dbReference>
<protein>
    <submittedName>
        <fullName evidence="1">Four helix bundle protein</fullName>
    </submittedName>
</protein>
<sequence length="46" mass="5405">MYIALKEAAETEYWIILLEKPGYIEVNKCDIKNKCLSLKLVKEMND</sequence>
<name>A0A399IT35_9CLOT</name>
<dbReference type="SUPFAM" id="SSF158446">
    <property type="entry name" value="IVS-encoded protein-like"/>
    <property type="match status" value="1"/>
</dbReference>
<dbReference type="Gene3D" id="1.20.1440.60">
    <property type="entry name" value="23S rRNA-intervening sequence"/>
    <property type="match status" value="1"/>
</dbReference>
<dbReference type="AlphaFoldDB" id="A0A399IT35"/>
<reference evidence="1 2" key="1">
    <citation type="submission" date="2018-08" db="EMBL/GenBank/DDBJ databases">
        <title>Genome of Clostridium chromiireducens C1, DSM12136.</title>
        <authorList>
            <person name="Xing M."/>
            <person name="Wei Y."/>
            <person name="Ang E.L."/>
            <person name="Zhao H."/>
            <person name="Zhang Y."/>
        </authorList>
    </citation>
    <scope>NUCLEOTIDE SEQUENCE [LARGE SCALE GENOMIC DNA]</scope>
    <source>
        <strain evidence="1 2">C1</strain>
    </source>
</reference>
<dbReference type="NCBIfam" id="TIGR02436">
    <property type="entry name" value="four helix bundle protein"/>
    <property type="match status" value="1"/>
</dbReference>
<evidence type="ECO:0000313" key="1">
    <source>
        <dbReference type="EMBL" id="RII36225.1"/>
    </source>
</evidence>
<dbReference type="EMBL" id="QXDJ01000001">
    <property type="protein sequence ID" value="RII36225.1"/>
    <property type="molecule type" value="Genomic_DNA"/>
</dbReference>
<organism evidence="1 2">
    <name type="scientific">Clostridium chromiireducens</name>
    <dbReference type="NCBI Taxonomy" id="225345"/>
    <lineage>
        <taxon>Bacteria</taxon>
        <taxon>Bacillati</taxon>
        <taxon>Bacillota</taxon>
        <taxon>Clostridia</taxon>
        <taxon>Eubacteriales</taxon>
        <taxon>Clostridiaceae</taxon>
        <taxon>Clostridium</taxon>
    </lineage>
</organism>
<accession>A0A399IT35</accession>
<dbReference type="Proteomes" id="UP000265930">
    <property type="component" value="Unassembled WGS sequence"/>
</dbReference>
<dbReference type="InterPro" id="IPR012657">
    <property type="entry name" value="23S_rRNA-intervening_sequence"/>
</dbReference>
<gene>
    <name evidence="1" type="ORF">D2A34_02270</name>
</gene>
<evidence type="ECO:0000313" key="2">
    <source>
        <dbReference type="Proteomes" id="UP000265930"/>
    </source>
</evidence>
<proteinExistence type="predicted"/>
<comment type="caution">
    <text evidence="1">The sequence shown here is derived from an EMBL/GenBank/DDBJ whole genome shotgun (WGS) entry which is preliminary data.</text>
</comment>